<dbReference type="AlphaFoldDB" id="A0AA37MS80"/>
<gene>
    <name evidence="7" type="ORF">CBA19CS42_13005</name>
</gene>
<dbReference type="Pfam" id="PF07992">
    <property type="entry name" value="Pyr_redox_2"/>
    <property type="match status" value="1"/>
</dbReference>
<dbReference type="SUPFAM" id="SSF51905">
    <property type="entry name" value="FAD/NAD(P)-binding domain"/>
    <property type="match status" value="1"/>
</dbReference>
<dbReference type="GO" id="GO:0003955">
    <property type="term" value="F:NAD(P)H dehydrogenase (quinone) activity"/>
    <property type="evidence" value="ECO:0007669"/>
    <property type="project" value="TreeGrafter"/>
</dbReference>
<evidence type="ECO:0000256" key="1">
    <source>
        <dbReference type="ARBA" id="ARBA00001974"/>
    </source>
</evidence>
<dbReference type="PRINTS" id="PR00368">
    <property type="entry name" value="FADPNR"/>
</dbReference>
<keyword evidence="5" id="KW-0560">Oxidoreductase</keyword>
<protein>
    <submittedName>
        <fullName evidence="7">NAD(P)/FAD-dependent oxidoreductase</fullName>
    </submittedName>
</protein>
<comment type="similarity">
    <text evidence="2">Belongs to the NADH dehydrogenase family.</text>
</comment>
<keyword evidence="4" id="KW-0274">FAD</keyword>
<sequence length="450" mass="48554">MMLNPYAQHQVDSPHRIVIVGGGAAGLELATRLGNGVGKRRSAEVILIDRFPTHFWKPLLHEVASGQIDASSHQIDYAAHAKWNHFRFEQGALASIDRGRREIVIDETTDIDGRPLLPKRTLAFDTLVLALGSVTNFFSIPGAEQHALTLETVEQAETFRRRLLSSLLRSSHARQATPGAVASPVSVTVIGGGATGVELAAALRGSAEMLRDYHLASLDPASDIRIRLLEGAPRVLPALPERISTRAQDVLAGLGVEVRLGCRVRAVDANAVSTVDGETLASDITIWAAGVEGPPVLRTLEGLPLNRLGQVIVDGTLQIEPGSGIYAMGDCAACAASKGEALVPPRAQAAWQQAVYLADALARRLDNRAVPLFSYRDQGTLISFGRAGAAGALMSELLRQPLFIDGWFAASCYRHLYRRHIMGLTGVKRAVMYAASQWLRERVRPTVKVN</sequence>
<name>A0AA37MS80_9BURK</name>
<comment type="cofactor">
    <cofactor evidence="1">
        <name>FAD</name>
        <dbReference type="ChEBI" id="CHEBI:57692"/>
    </cofactor>
</comment>
<evidence type="ECO:0000259" key="6">
    <source>
        <dbReference type="Pfam" id="PF07992"/>
    </source>
</evidence>
<reference evidence="7" key="1">
    <citation type="submission" date="2022-09" db="EMBL/GenBank/DDBJ databases">
        <title>Isolation and characterization of 3-chlorobenzoate degrading bacteria from soils in Shizuoka.</title>
        <authorList>
            <person name="Ifat A."/>
            <person name="Ogawa N."/>
            <person name="Kimbara K."/>
            <person name="Moriuchi R."/>
            <person name="Dohra H."/>
            <person name="Shintani M."/>
        </authorList>
    </citation>
    <scope>NUCLEOTIDE SEQUENCE</scope>
    <source>
        <strain evidence="7">19CS4-2</strain>
    </source>
</reference>
<evidence type="ECO:0000256" key="2">
    <source>
        <dbReference type="ARBA" id="ARBA00005272"/>
    </source>
</evidence>
<dbReference type="InterPro" id="IPR036188">
    <property type="entry name" value="FAD/NAD-bd_sf"/>
</dbReference>
<evidence type="ECO:0000256" key="5">
    <source>
        <dbReference type="ARBA" id="ARBA00023002"/>
    </source>
</evidence>
<dbReference type="EMBL" id="BPUS01000004">
    <property type="protein sequence ID" value="GJH25439.1"/>
    <property type="molecule type" value="Genomic_DNA"/>
</dbReference>
<evidence type="ECO:0000313" key="7">
    <source>
        <dbReference type="EMBL" id="GJH25439.1"/>
    </source>
</evidence>
<feature type="domain" description="FAD/NAD(P)-binding" evidence="6">
    <location>
        <begin position="16"/>
        <end position="354"/>
    </location>
</feature>
<dbReference type="RefSeq" id="WP_238212040.1">
    <property type="nucleotide sequence ID" value="NZ_BPUS01000004.1"/>
</dbReference>
<dbReference type="Proteomes" id="UP001055111">
    <property type="component" value="Unassembled WGS sequence"/>
</dbReference>
<evidence type="ECO:0000256" key="3">
    <source>
        <dbReference type="ARBA" id="ARBA00022630"/>
    </source>
</evidence>
<dbReference type="Gene3D" id="3.50.50.100">
    <property type="match status" value="1"/>
</dbReference>
<dbReference type="PANTHER" id="PTHR42913:SF3">
    <property type="entry name" value="64 KDA MITOCHONDRIAL NADH DEHYDROGENASE (EUROFUNG)"/>
    <property type="match status" value="1"/>
</dbReference>
<proteinExistence type="inferred from homology"/>
<dbReference type="PRINTS" id="PR00411">
    <property type="entry name" value="PNDRDTASEI"/>
</dbReference>
<evidence type="ECO:0000256" key="4">
    <source>
        <dbReference type="ARBA" id="ARBA00022827"/>
    </source>
</evidence>
<evidence type="ECO:0000313" key="8">
    <source>
        <dbReference type="Proteomes" id="UP001055111"/>
    </source>
</evidence>
<accession>A0AA37MS80</accession>
<keyword evidence="3" id="KW-0285">Flavoprotein</keyword>
<organism evidence="7 8">
    <name type="scientific">Caballeronia novacaledonica</name>
    <dbReference type="NCBI Taxonomy" id="1544861"/>
    <lineage>
        <taxon>Bacteria</taxon>
        <taxon>Pseudomonadati</taxon>
        <taxon>Pseudomonadota</taxon>
        <taxon>Betaproteobacteria</taxon>
        <taxon>Burkholderiales</taxon>
        <taxon>Burkholderiaceae</taxon>
        <taxon>Caballeronia</taxon>
    </lineage>
</organism>
<dbReference type="PANTHER" id="PTHR42913">
    <property type="entry name" value="APOPTOSIS-INDUCING FACTOR 1"/>
    <property type="match status" value="1"/>
</dbReference>
<comment type="caution">
    <text evidence="7">The sequence shown here is derived from an EMBL/GenBank/DDBJ whole genome shotgun (WGS) entry which is preliminary data.</text>
</comment>
<dbReference type="GO" id="GO:0019646">
    <property type="term" value="P:aerobic electron transport chain"/>
    <property type="evidence" value="ECO:0007669"/>
    <property type="project" value="TreeGrafter"/>
</dbReference>
<dbReference type="InterPro" id="IPR051169">
    <property type="entry name" value="NADH-Q_oxidoreductase"/>
</dbReference>
<dbReference type="InterPro" id="IPR023753">
    <property type="entry name" value="FAD/NAD-binding_dom"/>
</dbReference>